<evidence type="ECO:0000256" key="1">
    <source>
        <dbReference type="SAM" id="Coils"/>
    </source>
</evidence>
<comment type="caution">
    <text evidence="3">The sequence shown here is derived from an EMBL/GenBank/DDBJ whole genome shotgun (WGS) entry which is preliminary data.</text>
</comment>
<gene>
    <name evidence="3" type="ORF">HaLaN_12632</name>
</gene>
<feature type="coiled-coil region" evidence="1">
    <location>
        <begin position="135"/>
        <end position="202"/>
    </location>
</feature>
<feature type="compositionally biased region" description="Polar residues" evidence="2">
    <location>
        <begin position="228"/>
        <end position="237"/>
    </location>
</feature>
<keyword evidence="4" id="KW-1185">Reference proteome</keyword>
<keyword evidence="1" id="KW-0175">Coiled coil</keyword>
<feature type="region of interest" description="Disordered" evidence="2">
    <location>
        <begin position="210"/>
        <end position="242"/>
    </location>
</feature>
<reference evidence="3 4" key="1">
    <citation type="submission" date="2020-02" db="EMBL/GenBank/DDBJ databases">
        <title>Draft genome sequence of Haematococcus lacustris strain NIES-144.</title>
        <authorList>
            <person name="Morimoto D."/>
            <person name="Nakagawa S."/>
            <person name="Yoshida T."/>
            <person name="Sawayama S."/>
        </authorList>
    </citation>
    <scope>NUCLEOTIDE SEQUENCE [LARGE SCALE GENOMIC DNA]</scope>
    <source>
        <strain evidence="3 4">NIES-144</strain>
    </source>
</reference>
<sequence length="315" mass="34175">MAQMLDAEEEGAPDPDTAARRLDRMPTVAANNPWRANVLGIKGSLDLHKKRLKERAEVYAALASWSEGVMLHRAPQLLAATEGDVEHVDAEQLEIEERLTDSTLRPNPRGMGVQLRAYWNATVQQEVELRFNKMREQWDADMAAEAEELQELRVACQEFRQMARDYKDHNLQEALAAAQIEAAGAKAEAQAANEALANLVAAGTERAGATPHKEIPTFGRALPEQPKKATSPSNNATGGPGADKLAAEVAHLKELLSAGFHERAQLQSEVAAATELCTSLSAEKDVALKQADKSKADAAVLDHKLGEARQELAAL</sequence>
<accession>A0A699ZAG9</accession>
<evidence type="ECO:0000313" key="4">
    <source>
        <dbReference type="Proteomes" id="UP000485058"/>
    </source>
</evidence>
<organism evidence="3 4">
    <name type="scientific">Haematococcus lacustris</name>
    <name type="common">Green alga</name>
    <name type="synonym">Haematococcus pluvialis</name>
    <dbReference type="NCBI Taxonomy" id="44745"/>
    <lineage>
        <taxon>Eukaryota</taxon>
        <taxon>Viridiplantae</taxon>
        <taxon>Chlorophyta</taxon>
        <taxon>core chlorophytes</taxon>
        <taxon>Chlorophyceae</taxon>
        <taxon>CS clade</taxon>
        <taxon>Chlamydomonadales</taxon>
        <taxon>Haematococcaceae</taxon>
        <taxon>Haematococcus</taxon>
    </lineage>
</organism>
<evidence type="ECO:0000256" key="2">
    <source>
        <dbReference type="SAM" id="MobiDB-lite"/>
    </source>
</evidence>
<feature type="non-terminal residue" evidence="3">
    <location>
        <position position="315"/>
    </location>
</feature>
<protein>
    <submittedName>
        <fullName evidence="3">Uncharacterized protein</fullName>
    </submittedName>
</protein>
<name>A0A699ZAG9_HAELA</name>
<dbReference type="AlphaFoldDB" id="A0A699ZAG9"/>
<dbReference type="Proteomes" id="UP000485058">
    <property type="component" value="Unassembled WGS sequence"/>
</dbReference>
<feature type="non-terminal residue" evidence="3">
    <location>
        <position position="1"/>
    </location>
</feature>
<evidence type="ECO:0000313" key="3">
    <source>
        <dbReference type="EMBL" id="GFH16249.1"/>
    </source>
</evidence>
<proteinExistence type="predicted"/>
<dbReference type="EMBL" id="BLLF01000968">
    <property type="protein sequence ID" value="GFH16249.1"/>
    <property type="molecule type" value="Genomic_DNA"/>
</dbReference>